<dbReference type="PANTHER" id="PTHR45947:SF3">
    <property type="entry name" value="SULFOQUINOVOSYL TRANSFERASE SQD2"/>
    <property type="match status" value="1"/>
</dbReference>
<evidence type="ECO:0000259" key="1">
    <source>
        <dbReference type="Pfam" id="PF00534"/>
    </source>
</evidence>
<dbReference type="EMBL" id="PFWP01000036">
    <property type="protein sequence ID" value="PJA49706.1"/>
    <property type="molecule type" value="Genomic_DNA"/>
</dbReference>
<dbReference type="Proteomes" id="UP000230062">
    <property type="component" value="Unassembled WGS sequence"/>
</dbReference>
<evidence type="ECO:0000313" key="2">
    <source>
        <dbReference type="EMBL" id="PJA49706.1"/>
    </source>
</evidence>
<dbReference type="Gene3D" id="3.40.50.2000">
    <property type="entry name" value="Glycogen Phosphorylase B"/>
    <property type="match status" value="2"/>
</dbReference>
<accession>A0A2M7XLR7</accession>
<reference evidence="3" key="1">
    <citation type="submission" date="2017-09" db="EMBL/GenBank/DDBJ databases">
        <title>Depth-based differentiation of microbial function through sediment-hosted aquifers and enrichment of novel symbionts in the deep terrestrial subsurface.</title>
        <authorList>
            <person name="Probst A.J."/>
            <person name="Ladd B."/>
            <person name="Jarett J.K."/>
            <person name="Geller-Mcgrath D.E."/>
            <person name="Sieber C.M.K."/>
            <person name="Emerson J.B."/>
            <person name="Anantharaman K."/>
            <person name="Thomas B.C."/>
            <person name="Malmstrom R."/>
            <person name="Stieglmeier M."/>
            <person name="Klingl A."/>
            <person name="Woyke T."/>
            <person name="Ryan C.M."/>
            <person name="Banfield J.F."/>
        </authorList>
    </citation>
    <scope>NUCLEOTIDE SEQUENCE [LARGE SCALE GENOMIC DNA]</scope>
</reference>
<dbReference type="PANTHER" id="PTHR45947">
    <property type="entry name" value="SULFOQUINOVOSYL TRANSFERASE SQD2"/>
    <property type="match status" value="1"/>
</dbReference>
<dbReference type="InterPro" id="IPR001296">
    <property type="entry name" value="Glyco_trans_1"/>
</dbReference>
<dbReference type="Pfam" id="PF00534">
    <property type="entry name" value="Glycos_transf_1"/>
    <property type="match status" value="1"/>
</dbReference>
<protein>
    <submittedName>
        <fullName evidence="2">Glycosyltransferase family 4 protein</fullName>
    </submittedName>
</protein>
<dbReference type="InterPro" id="IPR050194">
    <property type="entry name" value="Glycosyltransferase_grp1"/>
</dbReference>
<dbReference type="SUPFAM" id="SSF53756">
    <property type="entry name" value="UDP-Glycosyltransferase/glycogen phosphorylase"/>
    <property type="match status" value="1"/>
</dbReference>
<keyword evidence="2" id="KW-0808">Transferase</keyword>
<sequence length="373" mass="42971">MKVALVYDRVNKIGGAERVLEVLHEIWPEAPLYTAVYYPPGAPWAKKFKVIPSFLNKWPLAKKHHELYPWLTPLAFESFAFGTEDYKSSTQRSGASFSDFDLVISITSAEAKGIITKPKTKHFCYCLTPTRYLWSGYSDYFFNKGLRWLAQPMVGWMRNWDKIAAQRPDEYLAISQEVQRRIKKYYHRESIVLYPPIDTEKFYPTEKNQNGDYFLIVSRLVSYKKIDLAVKAFNKLCLPLKIVGTGNQMFKLKTSAASNIEFLGELTDQELLSYYQDCRALIFPQKEDFGLVPLEAQSCGKPVIAFAGGGALETVIEGKTGTFFKPQSVKALMEKVKNFKDKAYQAADCRKNAEKFNKEIFKKKFKQLVYDRF</sequence>
<organism evidence="2 3">
    <name type="scientific">Candidatus Shapirobacteria bacterium CG_4_9_14_3_um_filter_39_13</name>
    <dbReference type="NCBI Taxonomy" id="1974479"/>
    <lineage>
        <taxon>Bacteria</taxon>
        <taxon>Candidatus Shapironibacteriota</taxon>
    </lineage>
</organism>
<dbReference type="AlphaFoldDB" id="A0A2M7XLR7"/>
<comment type="caution">
    <text evidence="2">The sequence shown here is derived from an EMBL/GenBank/DDBJ whole genome shotgun (WGS) entry which is preliminary data.</text>
</comment>
<gene>
    <name evidence="2" type="ORF">CO169_01325</name>
</gene>
<evidence type="ECO:0000313" key="3">
    <source>
        <dbReference type="Proteomes" id="UP000230062"/>
    </source>
</evidence>
<feature type="domain" description="Glycosyl transferase family 1" evidence="1">
    <location>
        <begin position="201"/>
        <end position="355"/>
    </location>
</feature>
<name>A0A2M7XLR7_9BACT</name>
<dbReference type="GO" id="GO:0016757">
    <property type="term" value="F:glycosyltransferase activity"/>
    <property type="evidence" value="ECO:0007669"/>
    <property type="project" value="InterPro"/>
</dbReference>
<proteinExistence type="predicted"/>